<keyword evidence="3" id="KW-0732">Signal</keyword>
<dbReference type="SMART" id="SM00912">
    <property type="entry name" value="Haemagg_act"/>
    <property type="match status" value="1"/>
</dbReference>
<evidence type="ECO:0000256" key="1">
    <source>
        <dbReference type="ARBA" id="ARBA00004613"/>
    </source>
</evidence>
<feature type="domain" description="Filamentous haemagglutinin FhaB/tRNA nuclease CdiA-like TPS" evidence="5">
    <location>
        <begin position="140"/>
        <end position="254"/>
    </location>
</feature>
<dbReference type="PANTHER" id="PTHR12338:SF8">
    <property type="entry name" value="HEME_HEMOPEXIN-BINDING PROTEIN"/>
    <property type="match status" value="1"/>
</dbReference>
<evidence type="ECO:0000256" key="3">
    <source>
        <dbReference type="ARBA" id="ARBA00022729"/>
    </source>
</evidence>
<reference evidence="6" key="1">
    <citation type="journal article" date="2021" name="Microorganisms">
        <title>The Ever-Expanding Pseudomonas Genus: Description of 43 New Species and Partition of the Pseudomonas putida Group.</title>
        <authorList>
            <person name="Girard L."/>
            <person name="Lood C."/>
            <person name="Hofte M."/>
            <person name="Vandamme P."/>
            <person name="Rokni-Zadeh H."/>
            <person name="van Noort V."/>
            <person name="Lavigne R."/>
            <person name="De Mot R."/>
        </authorList>
    </citation>
    <scope>NUCLEOTIDE SEQUENCE</scope>
    <source>
        <strain evidence="6">COW40</strain>
    </source>
</reference>
<feature type="compositionally biased region" description="Polar residues" evidence="4">
    <location>
        <begin position="336"/>
        <end position="358"/>
    </location>
</feature>
<dbReference type="Pfam" id="PF05860">
    <property type="entry name" value="TPS"/>
    <property type="match status" value="1"/>
</dbReference>
<keyword evidence="2" id="KW-0964">Secreted</keyword>
<dbReference type="Pfam" id="PF12545">
    <property type="entry name" value="DUF3739"/>
    <property type="match status" value="1"/>
</dbReference>
<name>A0ABX8MZS3_9PSED</name>
<accession>A0ABX8MZS3</accession>
<gene>
    <name evidence="6" type="ORF">KSS94_14970</name>
</gene>
<dbReference type="InterPro" id="IPR050909">
    <property type="entry name" value="Bact_Autotransporter_VF"/>
</dbReference>
<evidence type="ECO:0000259" key="5">
    <source>
        <dbReference type="SMART" id="SM00912"/>
    </source>
</evidence>
<evidence type="ECO:0000256" key="2">
    <source>
        <dbReference type="ARBA" id="ARBA00022525"/>
    </source>
</evidence>
<sequence>MSNGKQQPAPSASAVRHRTRPVAGEPLLLKPLAQAIALLLVAGSAQAAQPFSAGWFSAKGASTAASSGGAGGVRVPGSPPPLAQQQRLNQQFKASVGNLNNTVAAIAAQQAAQAAGRTLAQVQPQTVPNGLGEGGLKVDENPLTQGWHNAKNPTQTQSGGKTTVTVEQTADKAVLNWETFNVGRDTTLKFDQQSDWAVLNRVNDPNARPSQILGQIVAPGTVLVMNRNGVVFDGSSQVNVRNLVVAATEMSDEQFTQRGLYVDTTGTQATFTNAGGKVVVQRGAQITTHEPASSTSGGGYVLLLGSEVDNQGQIITSKGQTTLAAGDDFYIRRGQGTESNQHSTTRGNEVASSLRAGSTAGSVSNSGLIQAAGGDITLTGHQVHQDGVLLATTSVDRRGTIHLLNSASDSTGSVTLGQGSVTAIMLDASSALDSQRDASREAVDGSSGNLASGKFDNLSKVLDRPEQSRVEIVSGGTVDFQSGSLTLANGGQVAVSAGKRSLVDDGAHIDVSGALGVKVAMENNVIKVNVQGNEQRDASGNRDNGGLTSQDVWVDIRELVHVAAGVNGYATDRWYTAGGLLEVSGYLGTRNHSIGEWMALGGTVTFTGQDVVTRAGSQINLSGGTLAVQDGYINQSWLRGADGRLYEVSRAPGDLLYTGIYQGFEEHSARWGQTNYYYNPLIAPQRRFEQGYTLGRNAGSLVVATGSAVLDGQLVGEVYQSERQTQAPVVGLDGYKQLQNARAQGAQLVIGEQLPGYLKAAKDIGFSLKPVMEQVSVQSGARGDSAKVNLDDPLDLSRQGQLVFDSDLLTSFGLGGLSIAASEQVLVNAALNMADGGEVTLYGPKLQVNADITAHGGQVRMGDVLQMRDQDALKDIPLDTPAGTRAQVLVADGVRLDVSGVRSDVRDSAALAWRNGGSVSLRSSGDVLLGAGSVVDVSGGAVRTAVDTIVAGNGGNLTLHSSENNAGGGGRLQLGGELRGYGSDLAGTLSLRADQVRIGGVDDGTALHLAEDFFSLGFAQYNVRGGNGLTVAEGSQVQVTRPVQWLDASQAVGDQAQAWLPPLLQENAAKGVISQRAGAGLSLAAGDALFAQAAREAAQLVVERGASISVDPLQAISLSSTAQLTLDGTLRAAGGKVSLMQELPIIGDTGLSEAPHQRAIRLGSEALIDVSGQAYTAVDARGRRYGRVDAGGSIVIGGRIDHAAGTSDGGYLYVDLEQGSQLRADGAQATLDIPGLGAVRVASNGGSISLASSLGLRLDASMSAKAGGAGAAGGSLGVALDTALYRKGTADDALVVPRELVLSQQRVGSGALEYAKAYLGADQVEAGGFGNLALLSDGSVAFDGSLQLGLAQGLQIYAGSLVLAEGSAGDARVTLSAPYVRLAGSNHESGDAGVRPTIKGGLSQQASQAQLQVQANLLELRDSLTLGARGNLELSGGQSLAFDRRGFALTRLRSEGDMRFLAAAGSDPFTTLQGNADIELLAAQLYPATGAKARVMTVQDATLRIGRVGSAMPYTPHSVFGSLGLYAGTVEQGGVVRAPLGTVDIGSGAGNEQNIVRLLAGSITSVSAKGLLMPYGGTVDGLSYLYGGKAVDLKGAANGEGVKLTGLEVDVQEGALIDLSGGGELTGAGFVSGRGGSTDARYNPLVQLDADGRLVLPSLSSNPVYAIVPGLAVDYAPLAGDAGAANPAIGQRITLDHGIPGLPAGTYTLLPASYALLPGAFRVELNGLAGSGQLSASAAMRNGSWATSGKLSVAHTSISQALPNQFIITSGSVLRRYSQYNEMSYADFVRADAATKGVPRAALEADGKWLGLTLTSNTNANTSFNFAGIADFSAAAGARRGGAWVQGGAEGIEILADGQDSQLQGQAVVSLRDSQLNALGAASLTIGGRQDVMYGQGGNQITFLGHNRNVWLRSGAELRAAEVLLLSDSTSGGVYVEQGARINTVGQGAAPYDANDGFMLTPGARALLAVSNGRLDVLAPSAGDSSFGPGAILIGECTSGQCSGQTELYTEGSIFAATNNTFSLDDGVSFGARHLGLAVGRINVGSSQALADAAAAGTLGQGLTFNQQVLDRLFQGVSGNGVPALETLTLTAADSLNFFGDVVLDTYDAATGKNRLEQLVLGVPAIYGSGAAGDHALIRTGELVWSGARNLPGSPIAGGAGSGDGVLDLEVERMVFGYGANAQPKGSDDMARLVLGFQQVNIHASQQVSASHKGSLQVYHRRGDYQADGTFSYSGANLSVDTPLWTGAAGSVNRIKVGGELQVSGGGGKLVTGRDGVGAELALSGQRLDIDATFSLPSGKLTLEAYDGLLLGDKALIDLAGRTLTFNDVLKYSAGGTLVLNSKAGNIHQAAGATVDLRAVNNRAGRLEAIALGEQAGRVELLGQILGSASGRYDAGGSLVSYGKGAVDIRAQQLDNFAALNERLNRDGVTGGRSFQLKQGDLVIGDELKASEIVVSLDNGHLTVNGSVDASGEQVGSIRLAAKNGLTIGSAALLDAHASLLRVDSYGAIIDAPNRALIDLNSGEGQLTLQGGARFDLRHGTGATAGLDGRNRGTLQLTAPRVGGDTAGDIAIDASGALDIRGARSIAVVGNQRYSDANDGTKAANGRDYQYIDQAWLDAKHGLNQTFMQNLLANRDLLDNRLKGLNNAGYAEALHLRPGLEVSTAEGVDLVVRGDLDLSGHRYESLNPNTQRVDGVAGSGEVGNLALRSGGNLEVYGSISDGFIAPALATDANRWDGKGWILLPGKQPFDATLVIPREGVELAAGTLFPGGSTLNFDLPFSATTLAANTRLPGQMVLASALTLPAGTVLDAAVRDSAGNLLYAAGTLLGNAVTLAAETRLDAGTRLPVAAAVRDGVWASGSELPAGGLSQRGALSLATGAVLPVNTDVKLADGTNYIDLRPEVNGQQGRNWALATMLPEGSQSWSMRLVAGADLAAADSRITRPDEAAGLMRLADQHYTATRVLEVTAPTISYVWSDQVTGSRVPGAPVPAAQVSQCRLRPAWCIATETPGTSKFEVTPQTQLFSVLRTGTGDLELLSAGDWRMDSLYGVYTAGTQSAALLVNGADPYQLAQGRLPDGSVLGSAGSAYESATSGYRAWYPEQGGNLLLAVGGDLTGNLVAPSLNPLATTRQQASAGVGNWLWRQGNADTAAAWWLNFGSYALDPSTSGGQPWLVGFTGIGTLGGGNLNVLVNGAAGLIESASGALDAQVVQRSHGLSLAVASTGRVLADGSVKQTGGGDLLLRVGGGVNTSLQALDSVTGNADLRGTLTNLRGALQVQAGSIGVLDLMYGSYPSDHTGSESRAYDAYVATRGVALGGLTLMPGDSAVRLETRGDLVLQGVGDPGRVVMFNTNAFTGTDGADYLGNGWSWFSLWRANTAVDLLSLGGNLTPIVGSEIAPGRNLPASGGRMFYPTALRAVAANGSLYYGEAATAVLGTSSAFSLMTAPSANTELQLLAGQSIYAGGYTVSQTGTDTSAIATPQRPGYVNYSTDFRKLGNNLHSDLSLSERMTPLFSFGLNTYAAAATQPAQPVRFYAVDGDIVGLSTGEVLSYARSGLKLYQGAGPVWIMAGRDIVNAGVPLGAERHGAAGVVDSTRYDTPSSSGNVFIHGDSNDVSIVSAGRDIRLSTFNVAGPGLLEVTAGRNLLNAGQGVAGAYQEGAINSIGRIGGGGSGNDGASIAVMVGAGEAGPNYAGLLDRYLDPSRQLETGGALSASPDKVAKVYDQELAAWLGERFGFSGDNQAARAFFAALPAEQQRIFARQVYFAELREGGREYNDASSPRSGSYLRGRQVIAALFPEKDVAGNPISYSGNATFYGGAGIHTDFGGNIQVLTPGGQQVFGVEGEAPPASAGVITQGSGDIQLYSRGSILLGQSRIMTTFGGAILGWSAEGDINAGRGSKTTVVYTPPKRTYDQWGNVSLAPSVPSTGAGIATLNPIPEVAPGDIDLIAPLGTIDAGEAGIRVSGNVNIAALRVVNAANIQVQGNANGMPVVASVNTGAITAASAAASSASQAAEEAGRQRQQGARRQPSLITVQVLGFGDERLVPGREGASLNPQYNRQSPVQVLGAGVLDEQARGQLTEEERGNLML</sequence>
<dbReference type="InterPro" id="IPR008638">
    <property type="entry name" value="FhaB/CdiA-like_TPS"/>
</dbReference>
<feature type="region of interest" description="Disordered" evidence="4">
    <location>
        <begin position="62"/>
        <end position="83"/>
    </location>
</feature>
<proteinExistence type="predicted"/>
<dbReference type="Proteomes" id="UP001046350">
    <property type="component" value="Chromosome"/>
</dbReference>
<dbReference type="PANTHER" id="PTHR12338">
    <property type="entry name" value="AUTOTRANSPORTER"/>
    <property type="match status" value="1"/>
</dbReference>
<feature type="region of interest" description="Disordered" evidence="4">
    <location>
        <begin position="334"/>
        <end position="358"/>
    </location>
</feature>
<evidence type="ECO:0000256" key="4">
    <source>
        <dbReference type="SAM" id="MobiDB-lite"/>
    </source>
</evidence>
<organism evidence="6 7">
    <name type="scientific">Pseudomonas fakonensis</name>
    <dbReference type="NCBI Taxonomy" id="2842355"/>
    <lineage>
        <taxon>Bacteria</taxon>
        <taxon>Pseudomonadati</taxon>
        <taxon>Pseudomonadota</taxon>
        <taxon>Gammaproteobacteria</taxon>
        <taxon>Pseudomonadales</taxon>
        <taxon>Pseudomonadaceae</taxon>
        <taxon>Pseudomonas</taxon>
    </lineage>
</organism>
<dbReference type="NCBIfam" id="TIGR01901">
    <property type="entry name" value="adhes_NPXG"/>
    <property type="match status" value="1"/>
</dbReference>
<dbReference type="EMBL" id="CP077076">
    <property type="protein sequence ID" value="QXH49255.1"/>
    <property type="molecule type" value="Genomic_DNA"/>
</dbReference>
<dbReference type="InterPro" id="IPR021026">
    <property type="entry name" value="Filamn_hemagglutn_DUF3739"/>
</dbReference>
<evidence type="ECO:0000313" key="6">
    <source>
        <dbReference type="EMBL" id="QXH49255.1"/>
    </source>
</evidence>
<protein>
    <submittedName>
        <fullName evidence="6">Filamentous hemagglutinin family protein</fullName>
    </submittedName>
</protein>
<dbReference type="RefSeq" id="WP_217838878.1">
    <property type="nucleotide sequence ID" value="NZ_CP077076.1"/>
</dbReference>
<comment type="subcellular location">
    <subcellularLocation>
        <location evidence="1">Secreted</location>
    </subcellularLocation>
</comment>
<evidence type="ECO:0000313" key="7">
    <source>
        <dbReference type="Proteomes" id="UP001046350"/>
    </source>
</evidence>
<keyword evidence="7" id="KW-1185">Reference proteome</keyword>